<keyword evidence="2" id="KW-1185">Reference proteome</keyword>
<reference evidence="1 2" key="1">
    <citation type="submission" date="2017-12" db="EMBL/GenBank/DDBJ databases">
        <title>Comparative genomics of Botrytis spp.</title>
        <authorList>
            <person name="Valero-Jimenez C.A."/>
            <person name="Tapia P."/>
            <person name="Veloso J."/>
            <person name="Silva-Moreno E."/>
            <person name="Staats M."/>
            <person name="Valdes J.H."/>
            <person name="Van Kan J.A.L."/>
        </authorList>
    </citation>
    <scope>NUCLEOTIDE SEQUENCE [LARGE SCALE GENOMIC DNA]</scope>
    <source>
        <strain evidence="1 2">Bh0001</strain>
    </source>
</reference>
<dbReference type="AlphaFoldDB" id="A0A4Z1H2X5"/>
<dbReference type="Proteomes" id="UP000297814">
    <property type="component" value="Unassembled WGS sequence"/>
</dbReference>
<proteinExistence type="predicted"/>
<comment type="caution">
    <text evidence="1">The sequence shown here is derived from an EMBL/GenBank/DDBJ whole genome shotgun (WGS) entry which is preliminary data.</text>
</comment>
<name>A0A4Z1H2X5_9HELO</name>
<accession>A0A4Z1H2X5</accession>
<evidence type="ECO:0000313" key="1">
    <source>
        <dbReference type="EMBL" id="TGO39707.1"/>
    </source>
</evidence>
<organism evidence="1 2">
    <name type="scientific">Botrytis hyacinthi</name>
    <dbReference type="NCBI Taxonomy" id="278943"/>
    <lineage>
        <taxon>Eukaryota</taxon>
        <taxon>Fungi</taxon>
        <taxon>Dikarya</taxon>
        <taxon>Ascomycota</taxon>
        <taxon>Pezizomycotina</taxon>
        <taxon>Leotiomycetes</taxon>
        <taxon>Helotiales</taxon>
        <taxon>Sclerotiniaceae</taxon>
        <taxon>Botrytis</taxon>
    </lineage>
</organism>
<sequence length="63" mass="7098">MPSTTMRSKLIKDDWLNGLSLNALDAPDSCGNSTTDGNRIDGALMSVIWTRRSKLTKTIRRWM</sequence>
<dbReference type="EMBL" id="PQXK01000049">
    <property type="protein sequence ID" value="TGO39707.1"/>
    <property type="molecule type" value="Genomic_DNA"/>
</dbReference>
<protein>
    <submittedName>
        <fullName evidence="1">Uncharacterized protein</fullName>
    </submittedName>
</protein>
<evidence type="ECO:0000313" key="2">
    <source>
        <dbReference type="Proteomes" id="UP000297814"/>
    </source>
</evidence>
<gene>
    <name evidence="1" type="ORF">BHYA_0049g00430</name>
</gene>